<dbReference type="PROSITE" id="PS50801">
    <property type="entry name" value="STAS"/>
    <property type="match status" value="1"/>
</dbReference>
<dbReference type="PANTHER" id="PTHR33495:SF14">
    <property type="entry name" value="ANTI-SIGMA FACTOR ANTAGONIST"/>
    <property type="match status" value="1"/>
</dbReference>
<dbReference type="GO" id="GO:0043856">
    <property type="term" value="F:anti-sigma factor antagonist activity"/>
    <property type="evidence" value="ECO:0007669"/>
    <property type="project" value="InterPro"/>
</dbReference>
<comment type="similarity">
    <text evidence="1 2">Belongs to the anti-sigma-factor antagonist family.</text>
</comment>
<evidence type="ECO:0000259" key="3">
    <source>
        <dbReference type="PROSITE" id="PS50801"/>
    </source>
</evidence>
<name>I5AWH5_EUBC6</name>
<dbReference type="InterPro" id="IPR036513">
    <property type="entry name" value="STAS_dom_sf"/>
</dbReference>
<dbReference type="Pfam" id="PF01740">
    <property type="entry name" value="STAS"/>
    <property type="match status" value="1"/>
</dbReference>
<proteinExistence type="inferred from homology"/>
<dbReference type="STRING" id="633697.EubceDRAFT1_2422"/>
<dbReference type="NCBIfam" id="TIGR00377">
    <property type="entry name" value="ant_ant_sig"/>
    <property type="match status" value="1"/>
</dbReference>
<keyword evidence="5" id="KW-1185">Reference proteome</keyword>
<dbReference type="InterPro" id="IPR002645">
    <property type="entry name" value="STAS_dom"/>
</dbReference>
<evidence type="ECO:0000313" key="5">
    <source>
        <dbReference type="Proteomes" id="UP000005753"/>
    </source>
</evidence>
<dbReference type="OrthoDB" id="9794628at2"/>
<reference evidence="4 5" key="2">
    <citation type="submission" date="2012-02" db="EMBL/GenBank/DDBJ databases">
        <title>Improved High-Quality Draft sequence of Eubacterium cellulosolvens 6.</title>
        <authorList>
            <consortium name="US DOE Joint Genome Institute"/>
            <person name="Lucas S."/>
            <person name="Han J."/>
            <person name="Lapidus A."/>
            <person name="Cheng J.-F."/>
            <person name="Goodwin L."/>
            <person name="Pitluck S."/>
            <person name="Peters L."/>
            <person name="Mikhailova N."/>
            <person name="Gu W."/>
            <person name="Detter J.C."/>
            <person name="Han C."/>
            <person name="Tapia R."/>
            <person name="Land M."/>
            <person name="Hauser L."/>
            <person name="Kyrpides N."/>
            <person name="Ivanova N."/>
            <person name="Pagani I."/>
            <person name="Johnson E."/>
            <person name="Mukhopadhyay B."/>
            <person name="Anderson I."/>
            <person name="Woyke T."/>
        </authorList>
    </citation>
    <scope>NUCLEOTIDE SEQUENCE [LARGE SCALE GENOMIC DNA]</scope>
    <source>
        <strain evidence="4 5">6</strain>
    </source>
</reference>
<reference evidence="4 5" key="1">
    <citation type="submission" date="2010-08" db="EMBL/GenBank/DDBJ databases">
        <authorList>
            <consortium name="US DOE Joint Genome Institute (JGI-PGF)"/>
            <person name="Lucas S."/>
            <person name="Copeland A."/>
            <person name="Lapidus A."/>
            <person name="Cheng J.-F."/>
            <person name="Bruce D."/>
            <person name="Goodwin L."/>
            <person name="Pitluck S."/>
            <person name="Land M.L."/>
            <person name="Hauser L."/>
            <person name="Chang Y.-J."/>
            <person name="Anderson I.J."/>
            <person name="Johnson E."/>
            <person name="Mulhopadhyay B."/>
            <person name="Kyrpides N."/>
            <person name="Woyke T.J."/>
        </authorList>
    </citation>
    <scope>NUCLEOTIDE SEQUENCE [LARGE SCALE GENOMIC DNA]</scope>
    <source>
        <strain evidence="4 5">6</strain>
    </source>
</reference>
<dbReference type="PANTHER" id="PTHR33495">
    <property type="entry name" value="ANTI-SIGMA FACTOR ANTAGONIST TM_1081-RELATED-RELATED"/>
    <property type="match status" value="1"/>
</dbReference>
<feature type="domain" description="STAS" evidence="3">
    <location>
        <begin position="2"/>
        <end position="99"/>
    </location>
</feature>
<accession>I5AWH5</accession>
<dbReference type="eggNOG" id="COG1366">
    <property type="taxonomic scope" value="Bacteria"/>
</dbReference>
<gene>
    <name evidence="4" type="ORF">EubceDRAFT1_2422</name>
</gene>
<dbReference type="SUPFAM" id="SSF52091">
    <property type="entry name" value="SpoIIaa-like"/>
    <property type="match status" value="1"/>
</dbReference>
<dbReference type="Gene3D" id="3.30.750.24">
    <property type="entry name" value="STAS domain"/>
    <property type="match status" value="1"/>
</dbReference>
<organism evidence="4 5">
    <name type="scientific">Eubacterium cellulosolvens (strain ATCC 43171 / JCM 9499 / 6)</name>
    <name type="common">Cillobacterium cellulosolvens</name>
    <dbReference type="NCBI Taxonomy" id="633697"/>
    <lineage>
        <taxon>Bacteria</taxon>
        <taxon>Bacillati</taxon>
        <taxon>Bacillota</taxon>
        <taxon>Clostridia</taxon>
        <taxon>Eubacteriales</taxon>
        <taxon>Eubacteriaceae</taxon>
        <taxon>Eubacterium</taxon>
    </lineage>
</organism>
<dbReference type="Proteomes" id="UP000005753">
    <property type="component" value="Chromosome"/>
</dbReference>
<dbReference type="EMBL" id="CM001487">
    <property type="protein sequence ID" value="EIM58148.1"/>
    <property type="molecule type" value="Genomic_DNA"/>
</dbReference>
<evidence type="ECO:0000256" key="1">
    <source>
        <dbReference type="ARBA" id="ARBA00009013"/>
    </source>
</evidence>
<protein>
    <recommendedName>
        <fullName evidence="2">Anti-sigma factor antagonist</fullName>
    </recommendedName>
</protein>
<evidence type="ECO:0000256" key="2">
    <source>
        <dbReference type="RuleBase" id="RU003749"/>
    </source>
</evidence>
<dbReference type="CDD" id="cd07043">
    <property type="entry name" value="STAS_anti-anti-sigma_factors"/>
    <property type="match status" value="1"/>
</dbReference>
<dbReference type="HOGENOM" id="CLU_115403_9_2_9"/>
<sequence>MLDINMKENGKELTVELKGELNVGTSPELEQALKGKLEEVDKLIFDLSGLEYISSAGLRVLLFSHQTVSKNGTMIIRNLTDEVKDIFEVTGFSDAMNIE</sequence>
<dbReference type="AlphaFoldDB" id="I5AWH5"/>
<evidence type="ECO:0000313" key="4">
    <source>
        <dbReference type="EMBL" id="EIM58148.1"/>
    </source>
</evidence>
<dbReference type="InterPro" id="IPR003658">
    <property type="entry name" value="Anti-sigma_ant"/>
</dbReference>